<evidence type="ECO:0000313" key="4">
    <source>
        <dbReference type="Proteomes" id="UP000190831"/>
    </source>
</evidence>
<keyword evidence="2" id="KW-0472">Membrane</keyword>
<feature type="region of interest" description="Disordered" evidence="1">
    <location>
        <begin position="277"/>
        <end position="298"/>
    </location>
</feature>
<accession>A0A1G4MGV3</accession>
<dbReference type="Gene3D" id="2.30.30.40">
    <property type="entry name" value="SH3 Domains"/>
    <property type="match status" value="1"/>
</dbReference>
<dbReference type="InterPro" id="IPR036028">
    <property type="entry name" value="SH3-like_dom_sf"/>
</dbReference>
<dbReference type="OrthoDB" id="5340910at2759"/>
<dbReference type="AlphaFoldDB" id="A0A1G4MGV3"/>
<evidence type="ECO:0000256" key="2">
    <source>
        <dbReference type="SAM" id="Phobius"/>
    </source>
</evidence>
<gene>
    <name evidence="3" type="ORF">LAFE_0G01486G</name>
</gene>
<sequence length="614" mass="68855">MLLDTSSSLSTTRKEDIGTILEDIYVDVYFSADQTLPYMYSTVSVATISVFNKNGNPSTTTDLTSQVTTTSSTKTDNMHVSTEIVVQLLATSHSSISRISTLSGTSNPITSSSTELSRSSSTSEIVDKLSTTGGASNDIVGVSIGLPIGVFCFGLILILVFLWYRNHRKSYSFSEKQQINNNETHKKCYQSWFSGRKANPPKRRKHDAELGIVGDNYDTDNMLDYKITRIDHNPYKTHVETPQKTLGPPNRSLSSQQINTLLYTQPPGIQHIQSELPSSSSAQFNVSSGQNDPENFSRARNWNYESPLSRWFLTKSTYLQDQVMPSLKTPTVKLKHLRILSRVGKHNVQSILVDEKSPILEKKASPLSASPPQEGSSRLDPLVFRSSSLKCNKPDFNGKSQETDNTQRDSHLFTTAEFAKYNPYSKKLVLSTVIKPQTIDDPKLDISTRMIKSVPKNTRIKDGHQRFDIKEKPLEKYLTKIGTDKPLPKTPKSALVSEDPNIIKNIIGAKFQSKSLAKNENNEDTEDNNATEKLSDISVVVREYTPRLVDEIHITHGEYVRVLARHTDGWCLIEKCKRDGTLIKKNDVQHDHIDGKHYLNDYRGIVPGVCLRAL</sequence>
<keyword evidence="2" id="KW-0812">Transmembrane</keyword>
<dbReference type="OMA" id="HTDGWCL"/>
<evidence type="ECO:0000313" key="3">
    <source>
        <dbReference type="EMBL" id="SCW03034.1"/>
    </source>
</evidence>
<dbReference type="EMBL" id="LT598486">
    <property type="protein sequence ID" value="SCW03034.1"/>
    <property type="molecule type" value="Genomic_DNA"/>
</dbReference>
<name>A0A1G4MGV3_LACFM</name>
<feature type="transmembrane region" description="Helical" evidence="2">
    <location>
        <begin position="139"/>
        <end position="164"/>
    </location>
</feature>
<evidence type="ECO:0000256" key="1">
    <source>
        <dbReference type="SAM" id="MobiDB-lite"/>
    </source>
</evidence>
<reference evidence="3 4" key="1">
    <citation type="submission" date="2016-03" db="EMBL/GenBank/DDBJ databases">
        <authorList>
            <person name="Devillers H."/>
        </authorList>
    </citation>
    <scope>NUCLEOTIDE SEQUENCE [LARGE SCALE GENOMIC DNA]</scope>
    <source>
        <strain evidence="3">CBS 6772</strain>
    </source>
</reference>
<dbReference type="Proteomes" id="UP000190831">
    <property type="component" value="Chromosome G"/>
</dbReference>
<proteinExistence type="predicted"/>
<keyword evidence="2" id="KW-1133">Transmembrane helix</keyword>
<keyword evidence="4" id="KW-1185">Reference proteome</keyword>
<organism evidence="3 4">
    <name type="scientific">Lachancea fermentati</name>
    <name type="common">Zygosaccharomyces fermentati</name>
    <dbReference type="NCBI Taxonomy" id="4955"/>
    <lineage>
        <taxon>Eukaryota</taxon>
        <taxon>Fungi</taxon>
        <taxon>Dikarya</taxon>
        <taxon>Ascomycota</taxon>
        <taxon>Saccharomycotina</taxon>
        <taxon>Saccharomycetes</taxon>
        <taxon>Saccharomycetales</taxon>
        <taxon>Saccharomycetaceae</taxon>
        <taxon>Lachancea</taxon>
    </lineage>
</organism>
<dbReference type="SUPFAM" id="SSF50044">
    <property type="entry name" value="SH3-domain"/>
    <property type="match status" value="1"/>
</dbReference>
<protein>
    <submittedName>
        <fullName evidence="3">LAFE_0G01486g1_1</fullName>
    </submittedName>
</protein>